<dbReference type="Gene3D" id="3.30.110.170">
    <property type="entry name" value="Protein of unknown function (DUF541), domain 1"/>
    <property type="match status" value="1"/>
</dbReference>
<dbReference type="InterPro" id="IPR007497">
    <property type="entry name" value="SIMPL/DUF541"/>
</dbReference>
<reference evidence="2" key="1">
    <citation type="journal article" date="2019" name="Int. J. Syst. Evol. Microbiol.">
        <title>The Global Catalogue of Microorganisms (GCM) 10K type strain sequencing project: providing services to taxonomists for standard genome sequencing and annotation.</title>
        <authorList>
            <consortium name="The Broad Institute Genomics Platform"/>
            <consortium name="The Broad Institute Genome Sequencing Center for Infectious Disease"/>
            <person name="Wu L."/>
            <person name="Ma J."/>
        </authorList>
    </citation>
    <scope>NUCLEOTIDE SEQUENCE [LARGE SCALE GENOMIC DNA]</scope>
    <source>
        <strain evidence="2">JCM 17839</strain>
    </source>
</reference>
<dbReference type="EMBL" id="BAABGP010000008">
    <property type="protein sequence ID" value="GAA4483424.1"/>
    <property type="molecule type" value="Genomic_DNA"/>
</dbReference>
<proteinExistence type="predicted"/>
<protein>
    <recommendedName>
        <fullName evidence="3">DUF541 domain-containing protein</fullName>
    </recommendedName>
</protein>
<dbReference type="Pfam" id="PF04402">
    <property type="entry name" value="SIMPL"/>
    <property type="match status" value="1"/>
</dbReference>
<organism evidence="1 2">
    <name type="scientific">Microbacterium panaciterrae</name>
    <dbReference type="NCBI Taxonomy" id="985759"/>
    <lineage>
        <taxon>Bacteria</taxon>
        <taxon>Bacillati</taxon>
        <taxon>Actinomycetota</taxon>
        <taxon>Actinomycetes</taxon>
        <taxon>Micrococcales</taxon>
        <taxon>Microbacteriaceae</taxon>
        <taxon>Microbacterium</taxon>
    </lineage>
</organism>
<dbReference type="Proteomes" id="UP001500731">
    <property type="component" value="Unassembled WGS sequence"/>
</dbReference>
<sequence length="219" mass="23221">MSEVMITVRGEHEVRVAPERAIVSLSVSWEGPDRADVVERTLALAAPVREGIQTREEEGAVTTWSSKRLAVRSERPWSGDGTRLALVYHAAVDFTATFVHFAELSGWVAEISSWDGVSLSATDWTLTPETRARVEQEVAAEAVRTALTRAGAYAAALGLARVVPVEIADAGLLADSTATPGLQAKAMRAFAAPPEAVGVELQGDDIAIAATVEARFLAG</sequence>
<accession>A0ABP8PB93</accession>
<comment type="caution">
    <text evidence="1">The sequence shown here is derived from an EMBL/GenBank/DDBJ whole genome shotgun (WGS) entry which is preliminary data.</text>
</comment>
<dbReference type="Gene3D" id="3.30.70.2970">
    <property type="entry name" value="Protein of unknown function (DUF541), domain 2"/>
    <property type="match status" value="1"/>
</dbReference>
<gene>
    <name evidence="1" type="ORF">GCM10023171_14920</name>
</gene>
<keyword evidence="2" id="KW-1185">Reference proteome</keyword>
<evidence type="ECO:0008006" key="3">
    <source>
        <dbReference type="Google" id="ProtNLM"/>
    </source>
</evidence>
<dbReference type="RefSeq" id="WP_345185711.1">
    <property type="nucleotide sequence ID" value="NZ_BAABGP010000008.1"/>
</dbReference>
<name>A0ABP8PB93_9MICO</name>
<evidence type="ECO:0000313" key="1">
    <source>
        <dbReference type="EMBL" id="GAA4483424.1"/>
    </source>
</evidence>
<evidence type="ECO:0000313" key="2">
    <source>
        <dbReference type="Proteomes" id="UP001500731"/>
    </source>
</evidence>